<dbReference type="SUPFAM" id="SSF56300">
    <property type="entry name" value="Metallo-dependent phosphatases"/>
    <property type="match status" value="1"/>
</dbReference>
<organism evidence="2 3">
    <name type="scientific">Sphingomonas taxi</name>
    <dbReference type="NCBI Taxonomy" id="1549858"/>
    <lineage>
        <taxon>Bacteria</taxon>
        <taxon>Pseudomonadati</taxon>
        <taxon>Pseudomonadota</taxon>
        <taxon>Alphaproteobacteria</taxon>
        <taxon>Sphingomonadales</taxon>
        <taxon>Sphingomonadaceae</taxon>
        <taxon>Sphingomonas</taxon>
    </lineage>
</organism>
<name>A0A097ELG2_9SPHN</name>
<dbReference type="RefSeq" id="WP_041394087.1">
    <property type="nucleotide sequence ID" value="NZ_CP009572.1"/>
</dbReference>
<dbReference type="CDD" id="cd00144">
    <property type="entry name" value="MPP_PPP_family"/>
    <property type="match status" value="1"/>
</dbReference>
<dbReference type="HOGENOM" id="CLU_023125_4_1_5"/>
<proteinExistence type="predicted"/>
<dbReference type="InterPro" id="IPR004843">
    <property type="entry name" value="Calcineurin-like_PHP"/>
</dbReference>
<reference evidence="2 3" key="1">
    <citation type="submission" date="2014-09" db="EMBL/GenBank/DDBJ databases">
        <title>Using Illumina technology Improving SMRT sequencing Genome Assembly by RASTools.</title>
        <authorList>
            <person name="Zhou Y."/>
            <person name="Ma T."/>
            <person name="Liu T."/>
        </authorList>
    </citation>
    <scope>NUCLEOTIDE SEQUENCE [LARGE SCALE GENOMIC DNA]</scope>
    <source>
        <strain evidence="2 3">ATCC 55669</strain>
        <plasmid evidence="3">Plasmid STP1</plasmid>
    </source>
</reference>
<evidence type="ECO:0000259" key="1">
    <source>
        <dbReference type="Pfam" id="PF00149"/>
    </source>
</evidence>
<dbReference type="eggNOG" id="COG0639">
    <property type="taxonomic scope" value="Bacteria"/>
</dbReference>
<dbReference type="PANTHER" id="PTHR42850:SF4">
    <property type="entry name" value="ZINC-DEPENDENT ENDOPOLYPHOSPHATASE"/>
    <property type="match status" value="1"/>
</dbReference>
<dbReference type="AlphaFoldDB" id="A0A097ELG2"/>
<dbReference type="PANTHER" id="PTHR42850">
    <property type="entry name" value="METALLOPHOSPHOESTERASE"/>
    <property type="match status" value="1"/>
</dbReference>
<dbReference type="Proteomes" id="UP000033200">
    <property type="component" value="Plasmid STP1"/>
</dbReference>
<geneLocation type="plasmid" evidence="2 3">
    <name>STP1</name>
</geneLocation>
<keyword evidence="3" id="KW-1185">Reference proteome</keyword>
<dbReference type="Pfam" id="PF00149">
    <property type="entry name" value="Metallophos"/>
    <property type="match status" value="1"/>
</dbReference>
<dbReference type="GO" id="GO:0008803">
    <property type="term" value="F:bis(5'-nucleosyl)-tetraphosphatase (symmetrical) activity"/>
    <property type="evidence" value="ECO:0007669"/>
    <property type="project" value="TreeGrafter"/>
</dbReference>
<evidence type="ECO:0000313" key="2">
    <source>
        <dbReference type="EMBL" id="AIT08409.1"/>
    </source>
</evidence>
<dbReference type="GO" id="GO:0016791">
    <property type="term" value="F:phosphatase activity"/>
    <property type="evidence" value="ECO:0007669"/>
    <property type="project" value="TreeGrafter"/>
</dbReference>
<gene>
    <name evidence="2" type="ORF">MC45_17970</name>
</gene>
<dbReference type="GO" id="GO:0005737">
    <property type="term" value="C:cytoplasm"/>
    <property type="evidence" value="ECO:0007669"/>
    <property type="project" value="TreeGrafter"/>
</dbReference>
<feature type="domain" description="Calcineurin-like phosphoesterase" evidence="1">
    <location>
        <begin position="19"/>
        <end position="210"/>
    </location>
</feature>
<dbReference type="KEGG" id="stax:MC45_17970"/>
<keyword evidence="2" id="KW-0614">Plasmid</keyword>
<evidence type="ECO:0000313" key="3">
    <source>
        <dbReference type="Proteomes" id="UP000033200"/>
    </source>
</evidence>
<accession>A0A097ELG2</accession>
<sequence length="258" mass="28344">MVFRSRRPATEPCLPPGRRVYAIGDIHGEADLLIRLLEAIRVDSHARPPAAVTLVFLGDFIDRGKDSATLLKVFSLAGDEGVKVLKGNHEAALVDVYRGDEEALAFWLQFGGRPTLEGLGVPVGGRPFDSARTLALLRSALDGAIVDWLDRLPHSWSLGDYFFTHAGIRPRVRLTRQDPDDLLWIREPFLSSKRRHEKVVVHGHTVEPGVPRLGGNRIGIDTGAHETGCLTALGLEDDAQWLVQARDGRPRIVSPPLG</sequence>
<dbReference type="GO" id="GO:0110154">
    <property type="term" value="P:RNA decapping"/>
    <property type="evidence" value="ECO:0007669"/>
    <property type="project" value="TreeGrafter"/>
</dbReference>
<dbReference type="InterPro" id="IPR050126">
    <property type="entry name" value="Ap4A_hydrolase"/>
</dbReference>
<dbReference type="EMBL" id="CP009572">
    <property type="protein sequence ID" value="AIT08409.1"/>
    <property type="molecule type" value="Genomic_DNA"/>
</dbReference>
<dbReference type="Gene3D" id="3.60.21.10">
    <property type="match status" value="1"/>
</dbReference>
<dbReference type="InterPro" id="IPR029052">
    <property type="entry name" value="Metallo-depent_PP-like"/>
</dbReference>
<protein>
    <recommendedName>
        <fullName evidence="1">Calcineurin-like phosphoesterase domain-containing protein</fullName>
    </recommendedName>
</protein>